<dbReference type="AlphaFoldDB" id="A0A919T413"/>
<evidence type="ECO:0000259" key="1">
    <source>
        <dbReference type="Pfam" id="PF07179"/>
    </source>
</evidence>
<name>A0A919T413_9ACTN</name>
<dbReference type="InterPro" id="IPR009839">
    <property type="entry name" value="SseB_N"/>
</dbReference>
<sequence length="188" mass="20052">MTGDGVPGRAAARGRMPGMTDAAVDEHLLLIDPGWLPDSDDDPPVDAVIGLWPRRDDGTLGPFRSNPDYRPVDDNSPTDPIEALIRVALAGDAEIDDLLTVLRDSTMEIALNGDGRPLILRADDGVRCVVVATSEPHRLRIASPDWRLVDAAELRALLPDGADVLVNPNSPVPARLAGEFVTTPEGSL</sequence>
<organism evidence="2 3">
    <name type="scientific">Winogradskya consettensis</name>
    <dbReference type="NCBI Taxonomy" id="113560"/>
    <lineage>
        <taxon>Bacteria</taxon>
        <taxon>Bacillati</taxon>
        <taxon>Actinomycetota</taxon>
        <taxon>Actinomycetes</taxon>
        <taxon>Micromonosporales</taxon>
        <taxon>Micromonosporaceae</taxon>
        <taxon>Winogradskya</taxon>
    </lineage>
</organism>
<comment type="caution">
    <text evidence="2">The sequence shown here is derived from an EMBL/GenBank/DDBJ whole genome shotgun (WGS) entry which is preliminary data.</text>
</comment>
<protein>
    <recommendedName>
        <fullName evidence="1">SseB protein N-terminal domain-containing protein</fullName>
    </recommendedName>
</protein>
<evidence type="ECO:0000313" key="3">
    <source>
        <dbReference type="Proteomes" id="UP000680865"/>
    </source>
</evidence>
<gene>
    <name evidence="2" type="ORF">Aco04nite_86840</name>
</gene>
<dbReference type="NCBIfam" id="NF033532">
    <property type="entry name" value="lone7para_assoc"/>
    <property type="match status" value="1"/>
</dbReference>
<dbReference type="InterPro" id="IPR047659">
    <property type="entry name" value="T7SS_assoc"/>
</dbReference>
<dbReference type="Proteomes" id="UP000680865">
    <property type="component" value="Unassembled WGS sequence"/>
</dbReference>
<evidence type="ECO:0000313" key="2">
    <source>
        <dbReference type="EMBL" id="GIM83503.1"/>
    </source>
</evidence>
<feature type="domain" description="SseB protein N-terminal" evidence="1">
    <location>
        <begin position="91"/>
        <end position="182"/>
    </location>
</feature>
<proteinExistence type="predicted"/>
<dbReference type="EMBL" id="BOQP01000056">
    <property type="protein sequence ID" value="GIM83503.1"/>
    <property type="molecule type" value="Genomic_DNA"/>
</dbReference>
<accession>A0A919T413</accession>
<reference evidence="2" key="1">
    <citation type="submission" date="2021-03" db="EMBL/GenBank/DDBJ databases">
        <title>Whole genome shotgun sequence of Actinoplanes consettensis NBRC 14913.</title>
        <authorList>
            <person name="Komaki H."/>
            <person name="Tamura T."/>
        </authorList>
    </citation>
    <scope>NUCLEOTIDE SEQUENCE</scope>
    <source>
        <strain evidence="2">NBRC 14913</strain>
    </source>
</reference>
<keyword evidence="3" id="KW-1185">Reference proteome</keyword>
<dbReference type="Pfam" id="PF07179">
    <property type="entry name" value="SseB"/>
    <property type="match status" value="1"/>
</dbReference>